<accession>A0A2T0BRH7</accession>
<dbReference type="OrthoDB" id="1716342at2"/>
<evidence type="ECO:0000313" key="2">
    <source>
        <dbReference type="EMBL" id="PRR86483.1"/>
    </source>
</evidence>
<protein>
    <submittedName>
        <fullName evidence="2">PRC-barrel domain protein</fullName>
    </submittedName>
</protein>
<feature type="domain" description="PRC-barrel" evidence="1">
    <location>
        <begin position="2"/>
        <end position="68"/>
    </location>
</feature>
<keyword evidence="3" id="KW-1185">Reference proteome</keyword>
<dbReference type="SUPFAM" id="SSF50346">
    <property type="entry name" value="PRC-barrel domain"/>
    <property type="match status" value="2"/>
</dbReference>
<feature type="domain" description="PRC-barrel" evidence="1">
    <location>
        <begin position="76"/>
        <end position="117"/>
    </location>
</feature>
<reference evidence="2 3" key="1">
    <citation type="submission" date="2018-03" db="EMBL/GenBank/DDBJ databases">
        <title>Genome sequence of Clostridium luticellarii DSM 29923.</title>
        <authorList>
            <person name="Poehlein A."/>
            <person name="Daniel R."/>
        </authorList>
    </citation>
    <scope>NUCLEOTIDE SEQUENCE [LARGE SCALE GENOMIC DNA]</scope>
    <source>
        <strain evidence="2 3">DSM 29923</strain>
    </source>
</reference>
<dbReference type="Pfam" id="PF05239">
    <property type="entry name" value="PRC"/>
    <property type="match status" value="2"/>
</dbReference>
<dbReference type="InterPro" id="IPR027275">
    <property type="entry name" value="PRC-brl_dom"/>
</dbReference>
<dbReference type="AlphaFoldDB" id="A0A2T0BRH7"/>
<comment type="caution">
    <text evidence="2">The sequence shown here is derived from an EMBL/GenBank/DDBJ whole genome shotgun (WGS) entry which is preliminary data.</text>
</comment>
<dbReference type="Gene3D" id="2.30.30.240">
    <property type="entry name" value="PRC-barrel domain"/>
    <property type="match status" value="2"/>
</dbReference>
<name>A0A2T0BRH7_9CLOT</name>
<dbReference type="EMBL" id="PVXP01000004">
    <property type="protein sequence ID" value="PRR86483.1"/>
    <property type="molecule type" value="Genomic_DNA"/>
</dbReference>
<dbReference type="InterPro" id="IPR011033">
    <property type="entry name" value="PRC_barrel-like_sf"/>
</dbReference>
<sequence>MYRIMDFIFKGVMNISGKQLGFISDIIVDFNARKINGFVITSNNIFKKPLNVNIKDVVNYTSVMVVTEVNREKYLQFKEIKNMNVVDKSGELIGVVEDILFDREKFSIKAVIISTGFMNNFIKGKKILLIDDLILGDRNLLYRGKNQNIKFFNSVHRFIR</sequence>
<proteinExistence type="predicted"/>
<evidence type="ECO:0000259" key="1">
    <source>
        <dbReference type="Pfam" id="PF05239"/>
    </source>
</evidence>
<organism evidence="2 3">
    <name type="scientific">Clostridium luticellarii</name>
    <dbReference type="NCBI Taxonomy" id="1691940"/>
    <lineage>
        <taxon>Bacteria</taxon>
        <taxon>Bacillati</taxon>
        <taxon>Bacillota</taxon>
        <taxon>Clostridia</taxon>
        <taxon>Eubacteriales</taxon>
        <taxon>Clostridiaceae</taxon>
        <taxon>Clostridium</taxon>
    </lineage>
</organism>
<evidence type="ECO:0000313" key="3">
    <source>
        <dbReference type="Proteomes" id="UP000237798"/>
    </source>
</evidence>
<dbReference type="RefSeq" id="WP_106008084.1">
    <property type="nucleotide sequence ID" value="NZ_JALCPJ010000001.1"/>
</dbReference>
<dbReference type="Proteomes" id="UP000237798">
    <property type="component" value="Unassembled WGS sequence"/>
</dbReference>
<gene>
    <name evidence="2" type="ORF">CLLU_05810</name>
</gene>